<dbReference type="InterPro" id="IPR050391">
    <property type="entry name" value="Mito_Metabolite_Transporter"/>
</dbReference>
<dbReference type="EnsemblPlants" id="Kaladp0030s0096.1.v1.1">
    <property type="protein sequence ID" value="Kaladp0030s0096.1.v1.1"/>
    <property type="gene ID" value="Kaladp0030s0096.v1.1"/>
</dbReference>
<accession>A0A7N0TBA5</accession>
<evidence type="ECO:0000313" key="11">
    <source>
        <dbReference type="Proteomes" id="UP000594263"/>
    </source>
</evidence>
<dbReference type="Proteomes" id="UP000594263">
    <property type="component" value="Unplaced"/>
</dbReference>
<evidence type="ECO:0000313" key="10">
    <source>
        <dbReference type="EnsemblPlants" id="Kaladp0030s0096.1.v1.1"/>
    </source>
</evidence>
<name>A0A7N0TBA5_KALFE</name>
<dbReference type="Gene3D" id="1.50.40.10">
    <property type="entry name" value="Mitochondrial carrier domain"/>
    <property type="match status" value="1"/>
</dbReference>
<keyword evidence="11" id="KW-1185">Reference proteome</keyword>
<dbReference type="PROSITE" id="PS50920">
    <property type="entry name" value="SOLCAR"/>
    <property type="match status" value="3"/>
</dbReference>
<evidence type="ECO:0000256" key="7">
    <source>
        <dbReference type="ARBA" id="ARBA00023136"/>
    </source>
</evidence>
<evidence type="ECO:0008006" key="12">
    <source>
        <dbReference type="Google" id="ProtNLM"/>
    </source>
</evidence>
<keyword evidence="3 9" id="KW-0813">Transport</keyword>
<feature type="repeat" description="Solcar" evidence="8">
    <location>
        <begin position="219"/>
        <end position="308"/>
    </location>
</feature>
<dbReference type="OMA" id="LIPCWLR"/>
<dbReference type="InterPro" id="IPR023395">
    <property type="entry name" value="MCP_dom_sf"/>
</dbReference>
<organism evidence="10 11">
    <name type="scientific">Kalanchoe fedtschenkoi</name>
    <name type="common">Lavender scallops</name>
    <name type="synonym">South American air plant</name>
    <dbReference type="NCBI Taxonomy" id="63787"/>
    <lineage>
        <taxon>Eukaryota</taxon>
        <taxon>Viridiplantae</taxon>
        <taxon>Streptophyta</taxon>
        <taxon>Embryophyta</taxon>
        <taxon>Tracheophyta</taxon>
        <taxon>Spermatophyta</taxon>
        <taxon>Magnoliopsida</taxon>
        <taxon>eudicotyledons</taxon>
        <taxon>Gunneridae</taxon>
        <taxon>Pentapetalae</taxon>
        <taxon>Saxifragales</taxon>
        <taxon>Crassulaceae</taxon>
        <taxon>Kalanchoe</taxon>
    </lineage>
</organism>
<dbReference type="GO" id="GO:0016020">
    <property type="term" value="C:membrane"/>
    <property type="evidence" value="ECO:0007669"/>
    <property type="project" value="UniProtKB-SubCell"/>
</dbReference>
<protein>
    <recommendedName>
        <fullName evidence="12">Mitochondrial substrate carrier family protein ucpB</fullName>
    </recommendedName>
</protein>
<keyword evidence="5" id="KW-0677">Repeat</keyword>
<evidence type="ECO:0000256" key="6">
    <source>
        <dbReference type="ARBA" id="ARBA00022989"/>
    </source>
</evidence>
<keyword evidence="6" id="KW-1133">Transmembrane helix</keyword>
<feature type="repeat" description="Solcar" evidence="8">
    <location>
        <begin position="126"/>
        <end position="210"/>
    </location>
</feature>
<dbReference type="Pfam" id="PF00153">
    <property type="entry name" value="Mito_carr"/>
    <property type="match status" value="3"/>
</dbReference>
<comment type="similarity">
    <text evidence="2 9">Belongs to the mitochondrial carrier (TC 2.A.29) family.</text>
</comment>
<evidence type="ECO:0000256" key="2">
    <source>
        <dbReference type="ARBA" id="ARBA00006375"/>
    </source>
</evidence>
<keyword evidence="7 8" id="KW-0472">Membrane</keyword>
<keyword evidence="4 8" id="KW-0812">Transmembrane</keyword>
<evidence type="ECO:0000256" key="9">
    <source>
        <dbReference type="RuleBase" id="RU000488"/>
    </source>
</evidence>
<dbReference type="InterPro" id="IPR018108">
    <property type="entry name" value="MCP_transmembrane"/>
</dbReference>
<evidence type="ECO:0000256" key="5">
    <source>
        <dbReference type="ARBA" id="ARBA00022737"/>
    </source>
</evidence>
<sequence>MSVKPTIPEGLSYLSPVVMKEKQVLGITPSNAAYHFGTSGASVAIATGITHPLDVIKVRLQMQLVGQRGPLTGMAQLFSQVLKNEGPRSLYMGLAPALTRSVLYGGLRLGLYEPSKHACEWAFGSTNILCKIASGAFAGAVATALTNPTEVLKVRLQLKSSSKRGTIGEIRKIVAEEGVAAFWKGVGPAMARAAALTATQLATYDESKQVLMKWTPLREGFELHIISSTIAGTVSTLVTTPVDMVKTRLMLQRESKDAGMYKNGFHCAYRVLRTEGPRGLYKGGFAIFARLGPQTAITFVLCEQLRKLAGLDAI</sequence>
<evidence type="ECO:0000256" key="4">
    <source>
        <dbReference type="ARBA" id="ARBA00022692"/>
    </source>
</evidence>
<dbReference type="SUPFAM" id="SSF103506">
    <property type="entry name" value="Mitochondrial carrier"/>
    <property type="match status" value="1"/>
</dbReference>
<dbReference type="Gramene" id="Kaladp0030s0096.1.v1.1">
    <property type="protein sequence ID" value="Kaladp0030s0096.1.v1.1"/>
    <property type="gene ID" value="Kaladp0030s0096.v1.1"/>
</dbReference>
<evidence type="ECO:0000256" key="8">
    <source>
        <dbReference type="PROSITE-ProRule" id="PRU00282"/>
    </source>
</evidence>
<dbReference type="PANTHER" id="PTHR45618">
    <property type="entry name" value="MITOCHONDRIAL DICARBOXYLATE CARRIER-RELATED"/>
    <property type="match status" value="1"/>
</dbReference>
<feature type="repeat" description="Solcar" evidence="8">
    <location>
        <begin position="30"/>
        <end position="118"/>
    </location>
</feature>
<evidence type="ECO:0000256" key="3">
    <source>
        <dbReference type="ARBA" id="ARBA00022448"/>
    </source>
</evidence>
<reference evidence="10" key="1">
    <citation type="submission" date="2021-01" db="UniProtKB">
        <authorList>
            <consortium name="EnsemblPlants"/>
        </authorList>
    </citation>
    <scope>IDENTIFICATION</scope>
</reference>
<comment type="subcellular location">
    <subcellularLocation>
        <location evidence="1">Membrane</location>
        <topology evidence="1">Multi-pass membrane protein</topology>
    </subcellularLocation>
</comment>
<dbReference type="AlphaFoldDB" id="A0A7N0TBA5"/>
<evidence type="ECO:0000256" key="1">
    <source>
        <dbReference type="ARBA" id="ARBA00004141"/>
    </source>
</evidence>
<proteinExistence type="inferred from homology"/>